<dbReference type="Proteomes" id="UP001281147">
    <property type="component" value="Unassembled WGS sequence"/>
</dbReference>
<evidence type="ECO:0000313" key="1">
    <source>
        <dbReference type="EMBL" id="KAK3690627.1"/>
    </source>
</evidence>
<comment type="caution">
    <text evidence="1">The sequence shown here is derived from an EMBL/GenBank/DDBJ whole genome shotgun (WGS) entry which is preliminary data.</text>
</comment>
<gene>
    <name evidence="1" type="ORF">LTR37_019071</name>
</gene>
<sequence length="510" mass="58205">MTSPQLPNASAALNEPPSSIERVEAWTVAQVADVLSATLISSPTPVRSTRGASVKIDIPLDESAIDDEEPPRRKSESVHTVYKRREPIRRDSLKRREALLKGKEGSRQRRRWENDRLLGNPHAAPPLPSDWEVPGPQYRSVPYFLAPLWDAEYSRSVQQRKKEAEATKVPASKEDAQAAKVKQELKATLKRARGARGLLYDLEAEVRCFVEQWEAKQKQLESEGLIEPDSEDEEIVFVGRKGVMSDENRRKQEKALEKDRKIFESLVDDKGAAFGRYLVHSIAQYYGLKTWSITNGNRREAYVGLKADPKTRRRSEIPRPLWTKGYCFWAFGLQTRSFALFTLLTRRNLSCRNRFPNSTTMCQICGIKDIAGRDRWPKPLEQQQNDLNFLATSAHDEVIKYQSQKQSAKSEPAPEPLLELLRLLATLLDQLESDRQAWWSSPEKGEQRRRFEEDCDQMKLIALNKINNSSSDRIEAMNARLGGFVKWTLGMNGGIWELQESAKVNAAKKD</sequence>
<protein>
    <submittedName>
        <fullName evidence="1">Uncharacterized protein</fullName>
    </submittedName>
</protein>
<name>A0ACC3MH38_9PEZI</name>
<accession>A0ACC3MH38</accession>
<proteinExistence type="predicted"/>
<keyword evidence="2" id="KW-1185">Reference proteome</keyword>
<reference evidence="1" key="1">
    <citation type="submission" date="2023-07" db="EMBL/GenBank/DDBJ databases">
        <title>Black Yeasts Isolated from many extreme environments.</title>
        <authorList>
            <person name="Coleine C."/>
            <person name="Stajich J.E."/>
            <person name="Selbmann L."/>
        </authorList>
    </citation>
    <scope>NUCLEOTIDE SEQUENCE</scope>
    <source>
        <strain evidence="1">CCFEE 5714</strain>
    </source>
</reference>
<organism evidence="1 2">
    <name type="scientific">Vermiconidia calcicola</name>
    <dbReference type="NCBI Taxonomy" id="1690605"/>
    <lineage>
        <taxon>Eukaryota</taxon>
        <taxon>Fungi</taxon>
        <taxon>Dikarya</taxon>
        <taxon>Ascomycota</taxon>
        <taxon>Pezizomycotina</taxon>
        <taxon>Dothideomycetes</taxon>
        <taxon>Dothideomycetidae</taxon>
        <taxon>Mycosphaerellales</taxon>
        <taxon>Extremaceae</taxon>
        <taxon>Vermiconidia</taxon>
    </lineage>
</organism>
<evidence type="ECO:0000313" key="2">
    <source>
        <dbReference type="Proteomes" id="UP001281147"/>
    </source>
</evidence>
<dbReference type="EMBL" id="JAUTXU010000284">
    <property type="protein sequence ID" value="KAK3690627.1"/>
    <property type="molecule type" value="Genomic_DNA"/>
</dbReference>